<name>A0A0F9IY23_9ZZZZ</name>
<evidence type="ECO:0000313" key="1">
    <source>
        <dbReference type="EMBL" id="KKL98570.1"/>
    </source>
</evidence>
<protein>
    <submittedName>
        <fullName evidence="1">Uncharacterized protein</fullName>
    </submittedName>
</protein>
<feature type="non-terminal residue" evidence="1">
    <location>
        <position position="1"/>
    </location>
</feature>
<accession>A0A0F9IY23</accession>
<proteinExistence type="predicted"/>
<comment type="caution">
    <text evidence="1">The sequence shown here is derived from an EMBL/GenBank/DDBJ whole genome shotgun (WGS) entry which is preliminary data.</text>
</comment>
<reference evidence="1" key="1">
    <citation type="journal article" date="2015" name="Nature">
        <title>Complex archaea that bridge the gap between prokaryotes and eukaryotes.</title>
        <authorList>
            <person name="Spang A."/>
            <person name="Saw J.H."/>
            <person name="Jorgensen S.L."/>
            <person name="Zaremba-Niedzwiedzka K."/>
            <person name="Martijn J."/>
            <person name="Lind A.E."/>
            <person name="van Eijk R."/>
            <person name="Schleper C."/>
            <person name="Guy L."/>
            <person name="Ettema T.J."/>
        </authorList>
    </citation>
    <scope>NUCLEOTIDE SEQUENCE</scope>
</reference>
<sequence>TSVGKFNKREIRRTLDKFLEKAKDMK</sequence>
<dbReference type="AlphaFoldDB" id="A0A0F9IY23"/>
<gene>
    <name evidence="1" type="ORF">LCGC14_1823130</name>
</gene>
<dbReference type="EMBL" id="LAZR01017884">
    <property type="protein sequence ID" value="KKL98570.1"/>
    <property type="molecule type" value="Genomic_DNA"/>
</dbReference>
<organism evidence="1">
    <name type="scientific">marine sediment metagenome</name>
    <dbReference type="NCBI Taxonomy" id="412755"/>
    <lineage>
        <taxon>unclassified sequences</taxon>
        <taxon>metagenomes</taxon>
        <taxon>ecological metagenomes</taxon>
    </lineage>
</organism>